<dbReference type="RefSeq" id="WP_144767411.1">
    <property type="nucleotide sequence ID" value="NZ_BPQI01000133.1"/>
</dbReference>
<accession>A0A564G4Y6</accession>
<evidence type="ECO:0000313" key="2">
    <source>
        <dbReference type="EMBL" id="VUF15104.1"/>
    </source>
</evidence>
<dbReference type="OrthoDB" id="8454201at2"/>
<gene>
    <name evidence="1" type="ORF">IFDJLNFL_4068</name>
    <name evidence="2" type="ORF">MTDSW087_04837</name>
</gene>
<sequence length="123" mass="14128">MALPTWPFDLPRLVGQVGTLGTDQLYEPPQETQFDDGPDRVRRRRLYDETPRKIVLTLTRRQLVVFLNFVRNDLGMGAKRFQANVRAPDGRLGTRICRIRGAVSEQDQGRTSIVSFTLVVQDW</sequence>
<proteinExistence type="predicted"/>
<reference evidence="2 3" key="1">
    <citation type="submission" date="2019-06" db="EMBL/GenBank/DDBJ databases">
        <authorList>
            <person name="Rodrigo-Torres L."/>
            <person name="Arahal R. D."/>
            <person name="Lucena T."/>
        </authorList>
    </citation>
    <scope>NUCLEOTIDE SEQUENCE [LARGE SCALE GENOMIC DNA]</scope>
    <source>
        <strain evidence="2 3">SW08-7</strain>
    </source>
</reference>
<dbReference type="EMBL" id="CABFVH010000046">
    <property type="protein sequence ID" value="VUF15104.1"/>
    <property type="molecule type" value="Genomic_DNA"/>
</dbReference>
<dbReference type="AlphaFoldDB" id="A0A564G4Y6"/>
<dbReference type="Proteomes" id="UP001055303">
    <property type="component" value="Unassembled WGS sequence"/>
</dbReference>
<evidence type="ECO:0000313" key="3">
    <source>
        <dbReference type="Proteomes" id="UP000401717"/>
    </source>
</evidence>
<protein>
    <submittedName>
        <fullName evidence="2">Uncharacterized protein</fullName>
    </submittedName>
</protein>
<organism evidence="2 3">
    <name type="scientific">Methylobacterium dankookense</name>
    <dbReference type="NCBI Taxonomy" id="560405"/>
    <lineage>
        <taxon>Bacteria</taxon>
        <taxon>Pseudomonadati</taxon>
        <taxon>Pseudomonadota</taxon>
        <taxon>Alphaproteobacteria</taxon>
        <taxon>Hyphomicrobiales</taxon>
        <taxon>Methylobacteriaceae</taxon>
        <taxon>Methylobacterium</taxon>
    </lineage>
</organism>
<dbReference type="Proteomes" id="UP000401717">
    <property type="component" value="Unassembled WGS sequence"/>
</dbReference>
<keyword evidence="4" id="KW-1185">Reference proteome</keyword>
<dbReference type="EMBL" id="BPQI01000133">
    <property type="protein sequence ID" value="GJD58153.1"/>
    <property type="molecule type" value="Genomic_DNA"/>
</dbReference>
<evidence type="ECO:0000313" key="1">
    <source>
        <dbReference type="EMBL" id="GJD58153.1"/>
    </source>
</evidence>
<name>A0A564G4Y6_9HYPH</name>
<reference evidence="1" key="3">
    <citation type="submission" date="2021-08" db="EMBL/GenBank/DDBJ databases">
        <authorList>
            <person name="Tani A."/>
            <person name="Ola A."/>
            <person name="Ogura Y."/>
            <person name="Katsura K."/>
            <person name="Hayashi T."/>
        </authorList>
    </citation>
    <scope>NUCLEOTIDE SEQUENCE</scope>
    <source>
        <strain evidence="1">DSM 22415</strain>
    </source>
</reference>
<evidence type="ECO:0000313" key="4">
    <source>
        <dbReference type="Proteomes" id="UP001055303"/>
    </source>
</evidence>
<reference evidence="1" key="2">
    <citation type="journal article" date="2021" name="Front. Microbiol.">
        <title>Comprehensive Comparative Genomics and Phenotyping of Methylobacterium Species.</title>
        <authorList>
            <person name="Alessa O."/>
            <person name="Ogura Y."/>
            <person name="Fujitani Y."/>
            <person name="Takami H."/>
            <person name="Hayashi T."/>
            <person name="Sahin N."/>
            <person name="Tani A."/>
        </authorList>
    </citation>
    <scope>NUCLEOTIDE SEQUENCE</scope>
    <source>
        <strain evidence="1">DSM 22415</strain>
    </source>
</reference>